<sequence>MNELADRPIRRLFWWLLCGTRGGPTRLLILLKLRDGPANANKIATSLKLNYKTIQHHLEILTEHKFVEAEHGKYDVKYRLTPIVLENMDVLDSIIEEAFSSRARVAWAHSG</sequence>
<proteinExistence type="predicted"/>
<dbReference type="SMART" id="SM00418">
    <property type="entry name" value="HTH_ARSR"/>
    <property type="match status" value="1"/>
</dbReference>
<protein>
    <submittedName>
        <fullName evidence="2">ArsR family transcriptional regulator</fullName>
    </submittedName>
</protein>
<dbReference type="Pfam" id="PF01022">
    <property type="entry name" value="HTH_5"/>
    <property type="match status" value="1"/>
</dbReference>
<dbReference type="AlphaFoldDB" id="A0A7C5YB56"/>
<evidence type="ECO:0000259" key="1">
    <source>
        <dbReference type="SMART" id="SM00418"/>
    </source>
</evidence>
<dbReference type="InterPro" id="IPR036388">
    <property type="entry name" value="WH-like_DNA-bd_sf"/>
</dbReference>
<name>A0A7C5YB56_CALS0</name>
<feature type="domain" description="HTH arsR-type" evidence="1">
    <location>
        <begin position="20"/>
        <end position="99"/>
    </location>
</feature>
<dbReference type="CDD" id="cd00090">
    <property type="entry name" value="HTH_ARSR"/>
    <property type="match status" value="1"/>
</dbReference>
<comment type="caution">
    <text evidence="2">The sequence shown here is derived from an EMBL/GenBank/DDBJ whole genome shotgun (WGS) entry which is preliminary data.</text>
</comment>
<dbReference type="SUPFAM" id="SSF46785">
    <property type="entry name" value="Winged helix' DNA-binding domain"/>
    <property type="match status" value="1"/>
</dbReference>
<dbReference type="PANTHER" id="PTHR38600:SF1">
    <property type="entry name" value="TRANSCRIPTIONAL REGULATORY PROTEIN"/>
    <property type="match status" value="1"/>
</dbReference>
<dbReference type="InterPro" id="IPR001845">
    <property type="entry name" value="HTH_ArsR_DNA-bd_dom"/>
</dbReference>
<dbReference type="EMBL" id="DRXS01000060">
    <property type="protein sequence ID" value="HHR40404.1"/>
    <property type="molecule type" value="Genomic_DNA"/>
</dbReference>
<dbReference type="GO" id="GO:0003700">
    <property type="term" value="F:DNA-binding transcription factor activity"/>
    <property type="evidence" value="ECO:0007669"/>
    <property type="project" value="InterPro"/>
</dbReference>
<evidence type="ECO:0000313" key="2">
    <source>
        <dbReference type="EMBL" id="HHR40404.1"/>
    </source>
</evidence>
<organism evidence="2">
    <name type="scientific">Caldiarchaeum subterraneum</name>
    <dbReference type="NCBI Taxonomy" id="311458"/>
    <lineage>
        <taxon>Archaea</taxon>
        <taxon>Nitrososphaerota</taxon>
        <taxon>Candidatus Caldarchaeales</taxon>
        <taxon>Candidatus Caldarchaeaceae</taxon>
        <taxon>Candidatus Caldarchaeum</taxon>
    </lineage>
</organism>
<reference evidence="2" key="1">
    <citation type="journal article" date="2020" name="mSystems">
        <title>Genome- and Community-Level Interaction Insights into Carbon Utilization and Element Cycling Functions of Hydrothermarchaeota in Hydrothermal Sediment.</title>
        <authorList>
            <person name="Zhou Z."/>
            <person name="Liu Y."/>
            <person name="Xu W."/>
            <person name="Pan J."/>
            <person name="Luo Z.H."/>
            <person name="Li M."/>
        </authorList>
    </citation>
    <scope>NUCLEOTIDE SEQUENCE [LARGE SCALE GENOMIC DNA]</scope>
    <source>
        <strain evidence="2">SpSt-1084</strain>
    </source>
</reference>
<dbReference type="InterPro" id="IPR011991">
    <property type="entry name" value="ArsR-like_HTH"/>
</dbReference>
<dbReference type="PANTHER" id="PTHR38600">
    <property type="entry name" value="TRANSCRIPTIONAL REGULATORY PROTEIN"/>
    <property type="match status" value="1"/>
</dbReference>
<dbReference type="Gene3D" id="1.10.10.10">
    <property type="entry name" value="Winged helix-like DNA-binding domain superfamily/Winged helix DNA-binding domain"/>
    <property type="match status" value="1"/>
</dbReference>
<accession>A0A7C5YB56</accession>
<dbReference type="InterPro" id="IPR036390">
    <property type="entry name" value="WH_DNA-bd_sf"/>
</dbReference>
<gene>
    <name evidence="2" type="ORF">ENM42_01095</name>
</gene>